<protein>
    <submittedName>
        <fullName evidence="3">Uncharacterized protein</fullName>
    </submittedName>
</protein>
<evidence type="ECO:0000256" key="2">
    <source>
        <dbReference type="SAM" id="Phobius"/>
    </source>
</evidence>
<feature type="region of interest" description="Disordered" evidence="1">
    <location>
        <begin position="49"/>
        <end position="101"/>
    </location>
</feature>
<keyword evidence="2" id="KW-0812">Transmembrane</keyword>
<dbReference type="AlphaFoldDB" id="A0A423WC76"/>
<dbReference type="OrthoDB" id="5233274at2759"/>
<comment type="caution">
    <text evidence="3">The sequence shown here is derived from an EMBL/GenBank/DDBJ whole genome shotgun (WGS) entry which is preliminary data.</text>
</comment>
<name>A0A423WC76_CYTCH</name>
<evidence type="ECO:0000313" key="4">
    <source>
        <dbReference type="Proteomes" id="UP000284375"/>
    </source>
</evidence>
<accession>A0A423WC76</accession>
<gene>
    <name evidence="3" type="ORF">VSDG_02898</name>
</gene>
<keyword evidence="2" id="KW-0472">Membrane</keyword>
<evidence type="ECO:0000313" key="3">
    <source>
        <dbReference type="EMBL" id="ROW00956.1"/>
    </source>
</evidence>
<feature type="transmembrane region" description="Helical" evidence="2">
    <location>
        <begin position="18"/>
        <end position="40"/>
    </location>
</feature>
<reference evidence="3 4" key="1">
    <citation type="submission" date="2015-09" db="EMBL/GenBank/DDBJ databases">
        <title>Host preference determinants of Valsa canker pathogens revealed by comparative genomics.</title>
        <authorList>
            <person name="Yin Z."/>
            <person name="Huang L."/>
        </authorList>
    </citation>
    <scope>NUCLEOTIDE SEQUENCE [LARGE SCALE GENOMIC DNA]</scope>
    <source>
        <strain evidence="3 4">YSFL</strain>
    </source>
</reference>
<dbReference type="EMBL" id="LJZO01000007">
    <property type="protein sequence ID" value="ROW00956.1"/>
    <property type="molecule type" value="Genomic_DNA"/>
</dbReference>
<evidence type="ECO:0000256" key="1">
    <source>
        <dbReference type="SAM" id="MobiDB-lite"/>
    </source>
</evidence>
<proteinExistence type="predicted"/>
<dbReference type="Proteomes" id="UP000284375">
    <property type="component" value="Unassembled WGS sequence"/>
</dbReference>
<keyword evidence="4" id="KW-1185">Reference proteome</keyword>
<sequence length="155" mass="17444">MGIFGTDDGEGGTLAERIALIGILCFAFAWIPIFIAWKVFSVFRERNRSPEQEVEAGNMPVTTNPAKPDRISMQPEKPPAQTHRECRGKPRKPMPTQPVEPMMRMLPDTQAIIYDALKGREKTTRVYNSDETRSRLCGEKVTKGHLGDIPCLMEV</sequence>
<keyword evidence="2" id="KW-1133">Transmembrane helix</keyword>
<organism evidence="3 4">
    <name type="scientific">Cytospora chrysosperma</name>
    <name type="common">Cytospora canker fungus</name>
    <name type="synonym">Sphaeria chrysosperma</name>
    <dbReference type="NCBI Taxonomy" id="252740"/>
    <lineage>
        <taxon>Eukaryota</taxon>
        <taxon>Fungi</taxon>
        <taxon>Dikarya</taxon>
        <taxon>Ascomycota</taxon>
        <taxon>Pezizomycotina</taxon>
        <taxon>Sordariomycetes</taxon>
        <taxon>Sordariomycetidae</taxon>
        <taxon>Diaporthales</taxon>
        <taxon>Cytosporaceae</taxon>
        <taxon>Cytospora</taxon>
    </lineage>
</organism>